<keyword evidence="3" id="KW-1185">Reference proteome</keyword>
<dbReference type="SMART" id="SM00186">
    <property type="entry name" value="FBG"/>
    <property type="match status" value="1"/>
</dbReference>
<evidence type="ECO:0000259" key="1">
    <source>
        <dbReference type="PROSITE" id="PS51406"/>
    </source>
</evidence>
<comment type="caution">
    <text evidence="2">The sequence shown here is derived from an EMBL/GenBank/DDBJ whole genome shotgun (WGS) entry which is preliminary data.</text>
</comment>
<dbReference type="InterPro" id="IPR002181">
    <property type="entry name" value="Fibrinogen_a/b/g_C_dom"/>
</dbReference>
<feature type="non-terminal residue" evidence="2">
    <location>
        <position position="162"/>
    </location>
</feature>
<dbReference type="PANTHER" id="PTHR19143">
    <property type="entry name" value="FIBRINOGEN/TENASCIN/ANGIOPOEITIN"/>
    <property type="match status" value="1"/>
</dbReference>
<dbReference type="PANTHER" id="PTHR19143:SF327">
    <property type="entry name" value="FI21813P1-RELATED"/>
    <property type="match status" value="1"/>
</dbReference>
<dbReference type="Proteomes" id="UP001200034">
    <property type="component" value="Unassembled WGS sequence"/>
</dbReference>
<dbReference type="Gene3D" id="3.90.215.10">
    <property type="entry name" value="Gamma Fibrinogen, chain A, domain 1"/>
    <property type="match status" value="1"/>
</dbReference>
<evidence type="ECO:0000313" key="3">
    <source>
        <dbReference type="Proteomes" id="UP001200034"/>
    </source>
</evidence>
<organism evidence="2 3">
    <name type="scientific">Drosophila rubida</name>
    <dbReference type="NCBI Taxonomy" id="30044"/>
    <lineage>
        <taxon>Eukaryota</taxon>
        <taxon>Metazoa</taxon>
        <taxon>Ecdysozoa</taxon>
        <taxon>Arthropoda</taxon>
        <taxon>Hexapoda</taxon>
        <taxon>Insecta</taxon>
        <taxon>Pterygota</taxon>
        <taxon>Neoptera</taxon>
        <taxon>Endopterygota</taxon>
        <taxon>Diptera</taxon>
        <taxon>Brachycera</taxon>
        <taxon>Muscomorpha</taxon>
        <taxon>Ephydroidea</taxon>
        <taxon>Drosophilidae</taxon>
        <taxon>Drosophila</taxon>
    </lineage>
</organism>
<dbReference type="GO" id="GO:0005615">
    <property type="term" value="C:extracellular space"/>
    <property type="evidence" value="ECO:0007669"/>
    <property type="project" value="TreeGrafter"/>
</dbReference>
<dbReference type="EMBL" id="JAJJHW010000681">
    <property type="protein sequence ID" value="KAH8384734.1"/>
    <property type="molecule type" value="Genomic_DNA"/>
</dbReference>
<dbReference type="AlphaFoldDB" id="A0AAD4KAT2"/>
<feature type="non-terminal residue" evidence="2">
    <location>
        <position position="1"/>
    </location>
</feature>
<evidence type="ECO:0000313" key="2">
    <source>
        <dbReference type="EMBL" id="KAH8384734.1"/>
    </source>
</evidence>
<dbReference type="InterPro" id="IPR050373">
    <property type="entry name" value="Fibrinogen_C-term_domain"/>
</dbReference>
<sequence length="162" mass="18709">QAEGIRSIQVAGIAEPFEVFCDNETRDFPWIVMQRRVNRAVDFNQRFVNYTYGFGDLEGSYFLGLEKVYRLTSTQPYELYIHLEAFDGSTAYARYSDFLLANSRDSYRLKQLGRFTGNAFNAMTNLLGARFSTFDDDNDNVYREHCASKLGAGWWYTNCSIS</sequence>
<dbReference type="PROSITE" id="PS51406">
    <property type="entry name" value="FIBRINOGEN_C_2"/>
    <property type="match status" value="1"/>
</dbReference>
<accession>A0AAD4KAT2</accession>
<dbReference type="InterPro" id="IPR036056">
    <property type="entry name" value="Fibrinogen-like_C"/>
</dbReference>
<protein>
    <recommendedName>
        <fullName evidence="1">Fibrinogen C-terminal domain-containing protein</fullName>
    </recommendedName>
</protein>
<reference evidence="2" key="1">
    <citation type="journal article" date="2021" name="Mol. Ecol. Resour.">
        <title>Phylogenomic analyses of the genus Drosophila reveals genomic signals of climate adaptation.</title>
        <authorList>
            <person name="Li F."/>
            <person name="Rane R.V."/>
            <person name="Luria V."/>
            <person name="Xiong Z."/>
            <person name="Chen J."/>
            <person name="Li Z."/>
            <person name="Catullo R.A."/>
            <person name="Griffin P.C."/>
            <person name="Schiffer M."/>
            <person name="Pearce S."/>
            <person name="Lee S.F."/>
            <person name="McElroy K."/>
            <person name="Stocker A."/>
            <person name="Shirriffs J."/>
            <person name="Cockerell F."/>
            <person name="Coppin C."/>
            <person name="Sgro C.M."/>
            <person name="Karger A."/>
            <person name="Cain J.W."/>
            <person name="Weber J.A."/>
            <person name="Santpere G."/>
            <person name="Kirschner M.W."/>
            <person name="Hoffmann A.A."/>
            <person name="Oakeshott J.G."/>
            <person name="Zhang G."/>
        </authorList>
    </citation>
    <scope>NUCLEOTIDE SEQUENCE</scope>
    <source>
        <strain evidence="2">BGI-SZ-2011g</strain>
    </source>
</reference>
<proteinExistence type="predicted"/>
<dbReference type="Pfam" id="PF00147">
    <property type="entry name" value="Fibrinogen_C"/>
    <property type="match status" value="1"/>
</dbReference>
<gene>
    <name evidence="2" type="ORF">KR093_007118</name>
</gene>
<feature type="domain" description="Fibrinogen C-terminal" evidence="1">
    <location>
        <begin position="1"/>
        <end position="162"/>
    </location>
</feature>
<dbReference type="SUPFAM" id="SSF56496">
    <property type="entry name" value="Fibrinogen C-terminal domain-like"/>
    <property type="match status" value="1"/>
</dbReference>
<dbReference type="InterPro" id="IPR014716">
    <property type="entry name" value="Fibrinogen_a/b/g_C_1"/>
</dbReference>
<name>A0AAD4KAT2_9MUSC</name>